<feature type="transmembrane region" description="Helical" evidence="12">
    <location>
        <begin position="579"/>
        <end position="603"/>
    </location>
</feature>
<dbReference type="SUPFAM" id="SSF103473">
    <property type="entry name" value="MFS general substrate transporter"/>
    <property type="match status" value="1"/>
</dbReference>
<feature type="transmembrane region" description="Helical" evidence="12">
    <location>
        <begin position="797"/>
        <end position="816"/>
    </location>
</feature>
<feature type="transmembrane region" description="Helical" evidence="12">
    <location>
        <begin position="822"/>
        <end position="840"/>
    </location>
</feature>
<keyword evidence="4" id="KW-1003">Cell membrane</keyword>
<comment type="subcellular location">
    <subcellularLocation>
        <location evidence="1">Cell membrane</location>
        <topology evidence="1">Multi-pass membrane protein</topology>
    </subcellularLocation>
</comment>
<dbReference type="InterPro" id="IPR020846">
    <property type="entry name" value="MFS_dom"/>
</dbReference>
<dbReference type="HOGENOM" id="CLU_317805_0_0_11"/>
<feature type="transmembrane region" description="Helical" evidence="12">
    <location>
        <begin position="861"/>
        <end position="882"/>
    </location>
</feature>
<evidence type="ECO:0000256" key="6">
    <source>
        <dbReference type="ARBA" id="ARBA00022847"/>
    </source>
</evidence>
<reference evidence="14 15" key="1">
    <citation type="journal article" date="2007" name="Nat. Biotechnol.">
        <title>Complete genome sequence of the erythromycin-producing bacterium Saccharopolyspora erythraea NRRL23338.</title>
        <authorList>
            <person name="Oliynyk M."/>
            <person name="Samborskyy M."/>
            <person name="Lester J.B."/>
            <person name="Mironenko T."/>
            <person name="Scott N."/>
            <person name="Dickens S."/>
            <person name="Haydock S.F."/>
            <person name="Leadlay P.F."/>
        </authorList>
    </citation>
    <scope>NUCLEOTIDE SEQUENCE [LARGE SCALE GENOMIC DNA]</scope>
    <source>
        <strain evidence="15">ATCC 11635 / DSM 40517 / JCM 4748 / NBRC 13426 / NCIMB 8594 / NRRL 2338</strain>
    </source>
</reference>
<evidence type="ECO:0000256" key="2">
    <source>
        <dbReference type="ARBA" id="ARBA00008240"/>
    </source>
</evidence>
<evidence type="ECO:0000256" key="12">
    <source>
        <dbReference type="SAM" id="Phobius"/>
    </source>
</evidence>
<dbReference type="InterPro" id="IPR011701">
    <property type="entry name" value="MFS"/>
</dbReference>
<dbReference type="CDD" id="cd17369">
    <property type="entry name" value="MFS_ShiA_like"/>
    <property type="match status" value="1"/>
</dbReference>
<feature type="region of interest" description="Disordered" evidence="11">
    <location>
        <begin position="241"/>
        <end position="321"/>
    </location>
</feature>
<dbReference type="FunFam" id="1.20.1250.20:FF:000001">
    <property type="entry name" value="Dicarboxylate MFS transporter"/>
    <property type="match status" value="1"/>
</dbReference>
<dbReference type="InterPro" id="IPR036259">
    <property type="entry name" value="MFS_trans_sf"/>
</dbReference>
<feature type="transmembrane region" description="Helical" evidence="12">
    <location>
        <begin position="888"/>
        <end position="907"/>
    </location>
</feature>
<evidence type="ECO:0000256" key="10">
    <source>
        <dbReference type="ARBA" id="ARBA00039918"/>
    </source>
</evidence>
<dbReference type="GO" id="GO:0005886">
    <property type="term" value="C:plasma membrane"/>
    <property type="evidence" value="ECO:0007669"/>
    <property type="project" value="UniProtKB-SubCell"/>
</dbReference>
<dbReference type="GO" id="GO:0015293">
    <property type="term" value="F:symporter activity"/>
    <property type="evidence" value="ECO:0007669"/>
    <property type="project" value="UniProtKB-KW"/>
</dbReference>
<feature type="transmembrane region" description="Helical" evidence="12">
    <location>
        <begin position="609"/>
        <end position="632"/>
    </location>
</feature>
<feature type="compositionally biased region" description="Low complexity" evidence="11">
    <location>
        <begin position="258"/>
        <end position="270"/>
    </location>
</feature>
<dbReference type="PANTHER" id="PTHR43045:SF1">
    <property type="entry name" value="SHIKIMATE TRANSPORTER"/>
    <property type="match status" value="1"/>
</dbReference>
<dbReference type="PROSITE" id="PS50850">
    <property type="entry name" value="MFS"/>
    <property type="match status" value="1"/>
</dbReference>
<dbReference type="Gene3D" id="1.20.1250.20">
    <property type="entry name" value="MFS general substrate transporter like domains"/>
    <property type="match status" value="2"/>
</dbReference>
<dbReference type="EMBL" id="AM420293">
    <property type="protein sequence ID" value="CAM02218.1"/>
    <property type="molecule type" value="Genomic_DNA"/>
</dbReference>
<dbReference type="Proteomes" id="UP000006728">
    <property type="component" value="Chromosome"/>
</dbReference>
<gene>
    <name evidence="14" type="ordered locus">SACE_2940</name>
</gene>
<comment type="function">
    <text evidence="9">May be a proton symporter involved in the uptake of osmolytes such as proline and glycine betaine.</text>
</comment>
<feature type="transmembrane region" description="Helical" evidence="12">
    <location>
        <begin position="766"/>
        <end position="785"/>
    </location>
</feature>
<evidence type="ECO:0000256" key="1">
    <source>
        <dbReference type="ARBA" id="ARBA00004651"/>
    </source>
</evidence>
<dbReference type="AlphaFoldDB" id="A4FDU3"/>
<dbReference type="PANTHER" id="PTHR43045">
    <property type="entry name" value="SHIKIMATE TRANSPORTER"/>
    <property type="match status" value="1"/>
</dbReference>
<keyword evidence="5 12" id="KW-0812">Transmembrane</keyword>
<feature type="transmembrane region" description="Helical" evidence="12">
    <location>
        <begin position="731"/>
        <end position="754"/>
    </location>
</feature>
<dbReference type="eggNOG" id="COG0477">
    <property type="taxonomic scope" value="Bacteria"/>
</dbReference>
<comment type="similarity">
    <text evidence="2">Belongs to the major facilitator superfamily. Metabolite:H+ Symporter (MHS) family (TC 2.A.1.6) family.</text>
</comment>
<dbReference type="STRING" id="405948.SACE_2940"/>
<evidence type="ECO:0000313" key="14">
    <source>
        <dbReference type="EMBL" id="CAM02218.1"/>
    </source>
</evidence>
<evidence type="ECO:0000256" key="8">
    <source>
        <dbReference type="ARBA" id="ARBA00023136"/>
    </source>
</evidence>
<feature type="transmembrane region" description="Helical" evidence="12">
    <location>
        <begin position="543"/>
        <end position="567"/>
    </location>
</feature>
<keyword evidence="6" id="KW-0769">Symport</keyword>
<feature type="transmembrane region" description="Helical" evidence="12">
    <location>
        <begin position="644"/>
        <end position="666"/>
    </location>
</feature>
<dbReference type="KEGG" id="sen:SACE_2940"/>
<evidence type="ECO:0000256" key="5">
    <source>
        <dbReference type="ARBA" id="ARBA00022692"/>
    </source>
</evidence>
<evidence type="ECO:0000256" key="11">
    <source>
        <dbReference type="SAM" id="MobiDB-lite"/>
    </source>
</evidence>
<protein>
    <recommendedName>
        <fullName evidence="10">Putative proline/betaine transporter</fullName>
    </recommendedName>
</protein>
<keyword evidence="15" id="KW-1185">Reference proteome</keyword>
<name>A4FDU3_SACEN</name>
<feature type="domain" description="Major facilitator superfamily (MFS) profile" evidence="13">
    <location>
        <begin position="505"/>
        <end position="911"/>
    </location>
</feature>
<dbReference type="Pfam" id="PF07690">
    <property type="entry name" value="MFS_1"/>
    <property type="match status" value="1"/>
</dbReference>
<evidence type="ECO:0000256" key="4">
    <source>
        <dbReference type="ARBA" id="ARBA00022475"/>
    </source>
</evidence>
<proteinExistence type="inferred from homology"/>
<evidence type="ECO:0000256" key="3">
    <source>
        <dbReference type="ARBA" id="ARBA00022448"/>
    </source>
</evidence>
<feature type="transmembrane region" description="Helical" evidence="12">
    <location>
        <begin position="678"/>
        <end position="697"/>
    </location>
</feature>
<evidence type="ECO:0000313" key="15">
    <source>
        <dbReference type="Proteomes" id="UP000006728"/>
    </source>
</evidence>
<evidence type="ECO:0000256" key="7">
    <source>
        <dbReference type="ARBA" id="ARBA00022989"/>
    </source>
</evidence>
<accession>A4FDU3</accession>
<evidence type="ECO:0000256" key="9">
    <source>
        <dbReference type="ARBA" id="ARBA00037295"/>
    </source>
</evidence>
<keyword evidence="3" id="KW-0813">Transport</keyword>
<evidence type="ECO:0000259" key="13">
    <source>
        <dbReference type="PROSITE" id="PS50850"/>
    </source>
</evidence>
<sequence>MFDVGAGGADQVGAVALVVGAEVAEHRVGEAGQAGRLDRVAQQCGGADVLGVHVLPLVADQAGGPLDRRGQLPRSGRRARARPQFAAELARGALEQLRPEPGRGVRQDHDRATGVRADQCGLVHHGVAQHLDRARADDEDFVGAVRQPAQLREPGIAAVEESGEDGGPLLVQLGAPGAHPQHLDAQQHRGVVGQQPVLVAVHRRGRRQPADRGAGETEALHQDGTVAVVPGHGALRAATPAPHGGRHVGLPAPRRPLVPGAPRVGPRAPGLTDDPAVRIGQQHRAVDPARQLAQDAVRSRPQRRAGRPFLDVDHPAHHPQPLLGVQLRDGLHDRDERRRAPHGQQRQIVLDGRVQDRPGQLPALLGEAEPHAPARGQAADVVALALGIAGQLQPGGQHQLTTPQPGRRIAQLADVRPAQVPVQMSATGEDFQLEGRLREQVRDRRGHGGLLFEVHSNTGCDCALRIVAGLCGVSSVCRTLAESAEDAMAANPHVTSPPAASPRKAAAAAFVGTTIEWYDFYVYATAASLVFGRLFFPAGTTPLVGVMASFATYAVGFFARPLGGLVFGHFGDRVGRKSALVVTLLMMGVATFAVGLLPTYAAAGVLAPALLVLLRFVQGLAVGGEWGGAVLMAVEHAPESRRTFYGSFAQLGNPSGALLATGFFSVMSGFGDEALLSWGWRVPFLASAVLVLVGLVIRLKVAESPVFTEVSRSAPAELPVRQALRSSWRGLLLGIGALPVAVGGYYVVTTFLLAYATTELAVEEQLLLNALSVAAAVELVSTVLVSWFGDRVGARRVVIAGLAGVALLAAPQFLVLDGGGTAMIFLVIAVMRLVMAATYGPMSAILAEMFPPAARYTSISLAYQVAGAIFGGLSPLACTALLAATGSVLPVVALLIAMCALSTACLLKAPRHTDTP</sequence>
<keyword evidence="8 12" id="KW-0472">Membrane</keyword>
<organism evidence="14 15">
    <name type="scientific">Saccharopolyspora erythraea (strain ATCC 11635 / DSM 40517 / JCM 4748 / NBRC 13426 / NCIMB 8594 / NRRL 2338)</name>
    <dbReference type="NCBI Taxonomy" id="405948"/>
    <lineage>
        <taxon>Bacteria</taxon>
        <taxon>Bacillati</taxon>
        <taxon>Actinomycetota</taxon>
        <taxon>Actinomycetes</taxon>
        <taxon>Pseudonocardiales</taxon>
        <taxon>Pseudonocardiaceae</taxon>
        <taxon>Saccharopolyspora</taxon>
    </lineage>
</organism>
<keyword evidence="7 12" id="KW-1133">Transmembrane helix</keyword>